<name>A0ABY9MPQ8_9GAMM</name>
<evidence type="ECO:0000313" key="1">
    <source>
        <dbReference type="EMBL" id="WML90216.1"/>
    </source>
</evidence>
<proteinExistence type="predicted"/>
<dbReference type="EMBL" id="CP133218">
    <property type="protein sequence ID" value="WML90216.1"/>
    <property type="molecule type" value="Genomic_DNA"/>
</dbReference>
<dbReference type="Proteomes" id="UP001236657">
    <property type="component" value="Chromosome"/>
</dbReference>
<keyword evidence="2" id="KW-1185">Reference proteome</keyword>
<accession>A0ABY9MPQ8</accession>
<protein>
    <submittedName>
        <fullName evidence="1">CHAT domain-containing protein</fullName>
    </submittedName>
</protein>
<evidence type="ECO:0000313" key="2">
    <source>
        <dbReference type="Proteomes" id="UP001236657"/>
    </source>
</evidence>
<gene>
    <name evidence="1" type="ORF">RCF98_14750</name>
</gene>
<sequence>MNSEHKKILILASNPTGTSRLRLDEEIREIDLGLRRSRSATCFDLYQCLAARAIDIRRSILDYKPSIIHFSGHGEGEDGLIFEDNIGNIAPISTAALSGLFDLFSDFVECVILNACYSEIQALSIATHIPYVIGMKKAIGDRAAIEFSIGFYDALAAGLSIEKAYKFGCNAILMAGITEHLTPVLIQKEKISEEQKEKIKNQENINSVSHVNVETRSLIKESNPSFTAIDEALSFINRSKYHVGHIQTSEELAELWKIDKDAYKDASLSLEEFHDWWVTFDQGLKVIYKGDEIVGAIGIWPLSEESAFKFKTGNLKETYLLPSTFDEVKNQPSKYWYASGIVLKSELRKPTKINPISLLLRIGLNTWIESPYIDFPIEICSLAITDHGERMLERFSFIRKIDRLSDIDPYPLYILKARSKHDLIRLLNKRGI</sequence>
<organism evidence="1 2">
    <name type="scientific">Thiothrix lacustris</name>
    <dbReference type="NCBI Taxonomy" id="525917"/>
    <lineage>
        <taxon>Bacteria</taxon>
        <taxon>Pseudomonadati</taxon>
        <taxon>Pseudomonadota</taxon>
        <taxon>Gammaproteobacteria</taxon>
        <taxon>Thiotrichales</taxon>
        <taxon>Thiotrichaceae</taxon>
        <taxon>Thiothrix</taxon>
    </lineage>
</organism>
<dbReference type="RefSeq" id="WP_308894630.1">
    <property type="nucleotide sequence ID" value="NZ_CP133218.1"/>
</dbReference>
<reference evidence="1 2" key="1">
    <citation type="submission" date="2023-08" db="EMBL/GenBank/DDBJ databases">
        <title>New molecular markers tilS and rpoB for phylogenetic and monitoring studies of the genus Thiothrix biodiversity.</title>
        <authorList>
            <person name="Ravin N.V."/>
            <person name="Smolyakov D."/>
            <person name="Markov N.D."/>
            <person name="Beletsky A.V."/>
            <person name="Mardanov A.V."/>
            <person name="Rudenko T.S."/>
            <person name="Grabovich M.Y."/>
        </authorList>
    </citation>
    <scope>NUCLEOTIDE SEQUENCE [LARGE SCALE GENOMIC DNA]</scope>
    <source>
        <strain evidence="1 2">MK1</strain>
    </source>
</reference>